<protein>
    <submittedName>
        <fullName evidence="9">Protein of uncharacterized function (DUF421)</fullName>
    </submittedName>
</protein>
<evidence type="ECO:0000256" key="1">
    <source>
        <dbReference type="ARBA" id="ARBA00004651"/>
    </source>
</evidence>
<dbReference type="AlphaFoldDB" id="A0A378YKW2"/>
<proteinExistence type="inferred from homology"/>
<dbReference type="Proteomes" id="UP000255467">
    <property type="component" value="Unassembled WGS sequence"/>
</dbReference>
<gene>
    <name evidence="9" type="primary">yetF_1</name>
    <name evidence="9" type="ORF">NCTC1934_03202</name>
</gene>
<feature type="transmembrane region" description="Helical" evidence="7">
    <location>
        <begin position="67"/>
        <end position="87"/>
    </location>
</feature>
<evidence type="ECO:0000256" key="2">
    <source>
        <dbReference type="ARBA" id="ARBA00006448"/>
    </source>
</evidence>
<comment type="similarity">
    <text evidence="2">Belongs to the UPF0702 family.</text>
</comment>
<feature type="transmembrane region" description="Helical" evidence="7">
    <location>
        <begin position="44"/>
        <end position="61"/>
    </location>
</feature>
<dbReference type="EMBL" id="UGRY01000002">
    <property type="protein sequence ID" value="SUA77835.1"/>
    <property type="molecule type" value="Genomic_DNA"/>
</dbReference>
<dbReference type="OrthoDB" id="3266405at2"/>
<evidence type="ECO:0000259" key="8">
    <source>
        <dbReference type="Pfam" id="PF04239"/>
    </source>
</evidence>
<dbReference type="Pfam" id="PF04239">
    <property type="entry name" value="DUF421"/>
    <property type="match status" value="1"/>
</dbReference>
<keyword evidence="5 7" id="KW-1133">Transmembrane helix</keyword>
<feature type="transmembrane region" description="Helical" evidence="7">
    <location>
        <begin position="12"/>
        <end position="32"/>
    </location>
</feature>
<dbReference type="Gene3D" id="3.30.240.20">
    <property type="entry name" value="bsu07140 like domains"/>
    <property type="match status" value="1"/>
</dbReference>
<dbReference type="GO" id="GO:0005886">
    <property type="term" value="C:plasma membrane"/>
    <property type="evidence" value="ECO:0007669"/>
    <property type="project" value="UniProtKB-SubCell"/>
</dbReference>
<name>A0A378YKW2_9NOCA</name>
<dbReference type="InterPro" id="IPR023090">
    <property type="entry name" value="UPF0702_alpha/beta_dom_sf"/>
</dbReference>
<reference evidence="9 10" key="1">
    <citation type="submission" date="2018-06" db="EMBL/GenBank/DDBJ databases">
        <authorList>
            <consortium name="Pathogen Informatics"/>
            <person name="Doyle S."/>
        </authorList>
    </citation>
    <scope>NUCLEOTIDE SEQUENCE [LARGE SCALE GENOMIC DNA]</scope>
    <source>
        <strain evidence="9 10">NCTC1934</strain>
    </source>
</reference>
<evidence type="ECO:0000256" key="3">
    <source>
        <dbReference type="ARBA" id="ARBA00022475"/>
    </source>
</evidence>
<keyword evidence="4 7" id="KW-0812">Transmembrane</keyword>
<keyword evidence="3" id="KW-1003">Cell membrane</keyword>
<evidence type="ECO:0000256" key="7">
    <source>
        <dbReference type="SAM" id="Phobius"/>
    </source>
</evidence>
<evidence type="ECO:0000256" key="5">
    <source>
        <dbReference type="ARBA" id="ARBA00022989"/>
    </source>
</evidence>
<dbReference type="RefSeq" id="WP_039810979.1">
    <property type="nucleotide sequence ID" value="NZ_UGRY01000002.1"/>
</dbReference>
<dbReference type="InterPro" id="IPR007353">
    <property type="entry name" value="DUF421"/>
</dbReference>
<evidence type="ECO:0000313" key="9">
    <source>
        <dbReference type="EMBL" id="SUA77835.1"/>
    </source>
</evidence>
<dbReference type="PANTHER" id="PTHR34582:SF6">
    <property type="entry name" value="UPF0702 TRANSMEMBRANE PROTEIN YCAP"/>
    <property type="match status" value="1"/>
</dbReference>
<feature type="domain" description="YetF C-terminal" evidence="8">
    <location>
        <begin position="95"/>
        <end position="158"/>
    </location>
</feature>
<keyword evidence="6 7" id="KW-0472">Membrane</keyword>
<keyword evidence="10" id="KW-1185">Reference proteome</keyword>
<evidence type="ECO:0000256" key="4">
    <source>
        <dbReference type="ARBA" id="ARBA00022692"/>
    </source>
</evidence>
<accession>A0A378YKW2</accession>
<organism evidence="9 10">
    <name type="scientific">Nocardia otitidiscaviarum</name>
    <dbReference type="NCBI Taxonomy" id="1823"/>
    <lineage>
        <taxon>Bacteria</taxon>
        <taxon>Bacillati</taxon>
        <taxon>Actinomycetota</taxon>
        <taxon>Actinomycetes</taxon>
        <taxon>Mycobacteriales</taxon>
        <taxon>Nocardiaceae</taxon>
        <taxon>Nocardia</taxon>
    </lineage>
</organism>
<comment type="subcellular location">
    <subcellularLocation>
        <location evidence="1">Cell membrane</location>
        <topology evidence="1">Multi-pass membrane protein</topology>
    </subcellularLocation>
</comment>
<evidence type="ECO:0000256" key="6">
    <source>
        <dbReference type="ARBA" id="ARBA00023136"/>
    </source>
</evidence>
<sequence>MFESLGITVEGALAVVFATAGMYFVMVVLVRLLGQRVLSGMSSFDLVAVIAFGAVIGRAALGDSPRLAGGIVALVTLMTIQALVGVVRGTRVGSRAVVNRPVLLMAGREVLESHMRTCHVSRAELYSRLRQAGIAHTEDVGAVIFEPSGTISVLRAGRPIDPNLLTGVVGAELLDQDPTHP</sequence>
<dbReference type="PANTHER" id="PTHR34582">
    <property type="entry name" value="UPF0702 TRANSMEMBRANE PROTEIN YCAP"/>
    <property type="match status" value="1"/>
</dbReference>
<evidence type="ECO:0000313" key="10">
    <source>
        <dbReference type="Proteomes" id="UP000255467"/>
    </source>
</evidence>